<evidence type="ECO:0000313" key="3">
    <source>
        <dbReference type="EMBL" id="OEV34789.1"/>
    </source>
</evidence>
<feature type="chain" id="PRO_5015063976" evidence="1">
    <location>
        <begin position="27"/>
        <end position="188"/>
    </location>
</feature>
<evidence type="ECO:0000256" key="1">
    <source>
        <dbReference type="SAM" id="SignalP"/>
    </source>
</evidence>
<dbReference type="SUPFAM" id="SSF55961">
    <property type="entry name" value="Bet v1-like"/>
    <property type="match status" value="1"/>
</dbReference>
<protein>
    <submittedName>
        <fullName evidence="3">Shy6-polyketide cyclase</fullName>
    </submittedName>
</protein>
<dbReference type="KEGG" id="kau:B6264_25800"/>
<sequence>MRAPAAATTTALTLALLLTASTAASALTTDQTPTAAAAHRTDVQIDEHAPVITRADILIHAPLHTVWNIQTDVEKWPAWQPNVETVVKDTPGQLRPGSRFRWSTEGLDITSTVRQVDHGRRLAWGGPAQGITAVHVWTFTPTREGVLVHTEESWTGEPVTANQAALQAALDNSLHNWVTNLKHEAETR</sequence>
<accession>A0A1E7N279</accession>
<dbReference type="InterPro" id="IPR019587">
    <property type="entry name" value="Polyketide_cyclase/dehydratase"/>
</dbReference>
<dbReference type="GeneID" id="97488235"/>
<feature type="signal peptide" evidence="1">
    <location>
        <begin position="1"/>
        <end position="26"/>
    </location>
</feature>
<proteinExistence type="predicted"/>
<dbReference type="Proteomes" id="UP000037395">
    <property type="component" value="Unassembled WGS sequence"/>
</dbReference>
<reference evidence="2" key="1">
    <citation type="journal article" date="2014" name="Int. J. Syst. Evol. Microbiol.">
        <title>Complete genome sequence of Corynebacterium casei LMG S-19264T (=DSM 44701T), isolated from a smear-ripened cheese.</title>
        <authorList>
            <consortium name="US DOE Joint Genome Institute (JGI-PGF)"/>
            <person name="Walter F."/>
            <person name="Albersmeier A."/>
            <person name="Kalinowski J."/>
            <person name="Ruckert C."/>
        </authorList>
    </citation>
    <scope>NUCLEOTIDE SEQUENCE</scope>
    <source>
        <strain evidence="2">JCM 4434</strain>
    </source>
</reference>
<accession>A0A8H9LSN6</accession>
<dbReference type="RefSeq" id="WP_046385916.1">
    <property type="nucleotide sequence ID" value="NZ_BMUB01000014.1"/>
</dbReference>
<dbReference type="Gene3D" id="3.30.530.20">
    <property type="match status" value="1"/>
</dbReference>
<comment type="caution">
    <text evidence="3">The sequence shown here is derived from an EMBL/GenBank/DDBJ whole genome shotgun (WGS) entry which is preliminary data.</text>
</comment>
<name>A0A1E7N279_KITAU</name>
<dbReference type="Proteomes" id="UP000610124">
    <property type="component" value="Unassembled WGS sequence"/>
</dbReference>
<dbReference type="EMBL" id="BMUB01000014">
    <property type="protein sequence ID" value="GGU92445.1"/>
    <property type="molecule type" value="Genomic_DNA"/>
</dbReference>
<dbReference type="Pfam" id="PF10604">
    <property type="entry name" value="Polyketide_cyc2"/>
    <property type="match status" value="1"/>
</dbReference>
<reference evidence="2" key="5">
    <citation type="submission" date="2020-09" db="EMBL/GenBank/DDBJ databases">
        <authorList>
            <person name="Sun Q."/>
            <person name="Ohkuma M."/>
        </authorList>
    </citation>
    <scope>NUCLEOTIDE SEQUENCE</scope>
    <source>
        <strain evidence="2">JCM 4434</strain>
    </source>
</reference>
<keyword evidence="4" id="KW-1185">Reference proteome</keyword>
<dbReference type="InterPro" id="IPR023393">
    <property type="entry name" value="START-like_dom_sf"/>
</dbReference>
<evidence type="ECO:0000313" key="2">
    <source>
        <dbReference type="EMBL" id="GGU92445.1"/>
    </source>
</evidence>
<organism evidence="3 4">
    <name type="scientific">Kitasatospora aureofaciens</name>
    <name type="common">Streptomyces aureofaciens</name>
    <dbReference type="NCBI Taxonomy" id="1894"/>
    <lineage>
        <taxon>Bacteria</taxon>
        <taxon>Bacillati</taxon>
        <taxon>Actinomycetota</taxon>
        <taxon>Actinomycetes</taxon>
        <taxon>Kitasatosporales</taxon>
        <taxon>Streptomycetaceae</taxon>
        <taxon>Kitasatospora</taxon>
    </lineage>
</organism>
<gene>
    <name evidence="2" type="ORF">GCM10010502_52380</name>
    <name evidence="3" type="ORF">HS99_0009945</name>
</gene>
<dbReference type="AlphaFoldDB" id="A0A1E7N279"/>
<evidence type="ECO:0000313" key="4">
    <source>
        <dbReference type="Proteomes" id="UP000037395"/>
    </source>
</evidence>
<dbReference type="OrthoDB" id="156693at2"/>
<dbReference type="EMBL" id="JPRF03000043">
    <property type="protein sequence ID" value="OEV34789.1"/>
    <property type="molecule type" value="Genomic_DNA"/>
</dbReference>
<reference evidence="3" key="4">
    <citation type="submission" date="2016-08" db="EMBL/GenBank/DDBJ databases">
        <title>Sequencing, Assembly and Comparative Genomics of S. aureofaciens ATCC 10762.</title>
        <authorList>
            <person name="Gradnigo J.S."/>
            <person name="Johnson N."/>
            <person name="Somerville G.A."/>
        </authorList>
    </citation>
    <scope>NUCLEOTIDE SEQUENCE [LARGE SCALE GENOMIC DNA]</scope>
    <source>
        <strain evidence="3">ATCC 10762</strain>
    </source>
</reference>
<reference evidence="3 4" key="2">
    <citation type="submission" date="2014-07" db="EMBL/GenBank/DDBJ databases">
        <authorList>
            <person name="Zhang J.E."/>
            <person name="Yang H."/>
            <person name="Guo J."/>
            <person name="Deng Z."/>
            <person name="Luo H."/>
            <person name="Luo M."/>
            <person name="Zhao B."/>
        </authorList>
    </citation>
    <scope>NUCLEOTIDE SEQUENCE [LARGE SCALE GENOMIC DNA]</scope>
    <source>
        <strain evidence="3">ATCC 10762</strain>
        <strain evidence="4">ATCC 10762 / DSM 40127 / CCM 3239 / JCM 4008 / LMG 5968 / NBRC 12843 / NCIMB 8234 / A-377</strain>
    </source>
</reference>
<reference evidence="4" key="3">
    <citation type="submission" date="2016-08" db="EMBL/GenBank/DDBJ databases">
        <title>Sequencing, assembly and comparative genomics of S. aureofaciens ATCC 10762.</title>
        <authorList>
            <person name="Gradnigo J.S."/>
            <person name="Johnson N."/>
            <person name="Somerville G.A."/>
        </authorList>
    </citation>
    <scope>NUCLEOTIDE SEQUENCE [LARGE SCALE GENOMIC DNA]</scope>
    <source>
        <strain evidence="4">ATCC 10762 / DSM 40127 / CCM 3239 / JCM 4008 / LMG 5968 / NBRC 12843 / NCIMB 8234 / A-377</strain>
    </source>
</reference>
<keyword evidence="1" id="KW-0732">Signal</keyword>